<comment type="caution">
    <text evidence="1">The sequence shown here is derived from an EMBL/GenBank/DDBJ whole genome shotgun (WGS) entry which is preliminary data.</text>
</comment>
<accession>A0A392UF90</accession>
<feature type="non-terminal residue" evidence="1">
    <location>
        <position position="1"/>
    </location>
</feature>
<reference evidence="1 2" key="1">
    <citation type="journal article" date="2018" name="Front. Plant Sci.">
        <title>Red Clover (Trifolium pratense) and Zigzag Clover (T. medium) - A Picture of Genomic Similarities and Differences.</title>
        <authorList>
            <person name="Dluhosova J."/>
            <person name="Istvanek J."/>
            <person name="Nedelnik J."/>
            <person name="Repkova J."/>
        </authorList>
    </citation>
    <scope>NUCLEOTIDE SEQUENCE [LARGE SCALE GENOMIC DNA]</scope>
    <source>
        <strain evidence="2">cv. 10/8</strain>
        <tissue evidence="1">Leaf</tissue>
    </source>
</reference>
<dbReference type="AlphaFoldDB" id="A0A392UF90"/>
<evidence type="ECO:0000313" key="2">
    <source>
        <dbReference type="Proteomes" id="UP000265520"/>
    </source>
</evidence>
<name>A0A392UF90_9FABA</name>
<protein>
    <submittedName>
        <fullName evidence="1">Uncharacterized protein</fullName>
    </submittedName>
</protein>
<organism evidence="1 2">
    <name type="scientific">Trifolium medium</name>
    <dbReference type="NCBI Taxonomy" id="97028"/>
    <lineage>
        <taxon>Eukaryota</taxon>
        <taxon>Viridiplantae</taxon>
        <taxon>Streptophyta</taxon>
        <taxon>Embryophyta</taxon>
        <taxon>Tracheophyta</taxon>
        <taxon>Spermatophyta</taxon>
        <taxon>Magnoliopsida</taxon>
        <taxon>eudicotyledons</taxon>
        <taxon>Gunneridae</taxon>
        <taxon>Pentapetalae</taxon>
        <taxon>rosids</taxon>
        <taxon>fabids</taxon>
        <taxon>Fabales</taxon>
        <taxon>Fabaceae</taxon>
        <taxon>Papilionoideae</taxon>
        <taxon>50 kb inversion clade</taxon>
        <taxon>NPAAA clade</taxon>
        <taxon>Hologalegina</taxon>
        <taxon>IRL clade</taxon>
        <taxon>Trifolieae</taxon>
        <taxon>Trifolium</taxon>
    </lineage>
</organism>
<dbReference type="Proteomes" id="UP000265520">
    <property type="component" value="Unassembled WGS sequence"/>
</dbReference>
<feature type="non-terminal residue" evidence="1">
    <location>
        <position position="80"/>
    </location>
</feature>
<proteinExistence type="predicted"/>
<sequence length="80" mass="8810">YRVRADLARFDRNDTLADKSLWTERDGLSKGGKDVVTKDGYHWSERTAVHKSADDQNATKGMKAKICDAIVADSVKDGPG</sequence>
<evidence type="ECO:0000313" key="1">
    <source>
        <dbReference type="EMBL" id="MCI71354.1"/>
    </source>
</evidence>
<keyword evidence="2" id="KW-1185">Reference proteome</keyword>
<dbReference type="EMBL" id="LXQA010794729">
    <property type="protein sequence ID" value="MCI71354.1"/>
    <property type="molecule type" value="Genomic_DNA"/>
</dbReference>